<organism evidence="3 4">
    <name type="scientific">Lentinus brumalis</name>
    <dbReference type="NCBI Taxonomy" id="2498619"/>
    <lineage>
        <taxon>Eukaryota</taxon>
        <taxon>Fungi</taxon>
        <taxon>Dikarya</taxon>
        <taxon>Basidiomycota</taxon>
        <taxon>Agaricomycotina</taxon>
        <taxon>Agaricomycetes</taxon>
        <taxon>Polyporales</taxon>
        <taxon>Polyporaceae</taxon>
        <taxon>Lentinus</taxon>
    </lineage>
</organism>
<evidence type="ECO:0008006" key="5">
    <source>
        <dbReference type="Google" id="ProtNLM"/>
    </source>
</evidence>
<reference evidence="3 4" key="1">
    <citation type="journal article" date="2018" name="Biotechnol. Biofuels">
        <title>Integrative visual omics of the white-rot fungus Polyporus brumalis exposes the biotechnological potential of its oxidative enzymes for delignifying raw plant biomass.</title>
        <authorList>
            <person name="Miyauchi S."/>
            <person name="Rancon A."/>
            <person name="Drula E."/>
            <person name="Hage H."/>
            <person name="Chaduli D."/>
            <person name="Favel A."/>
            <person name="Grisel S."/>
            <person name="Henrissat B."/>
            <person name="Herpoel-Gimbert I."/>
            <person name="Ruiz-Duenas F.J."/>
            <person name="Chevret D."/>
            <person name="Hainaut M."/>
            <person name="Lin J."/>
            <person name="Wang M."/>
            <person name="Pangilinan J."/>
            <person name="Lipzen A."/>
            <person name="Lesage-Meessen L."/>
            <person name="Navarro D."/>
            <person name="Riley R."/>
            <person name="Grigoriev I.V."/>
            <person name="Zhou S."/>
            <person name="Raouche S."/>
            <person name="Rosso M.N."/>
        </authorList>
    </citation>
    <scope>NUCLEOTIDE SEQUENCE [LARGE SCALE GENOMIC DNA]</scope>
    <source>
        <strain evidence="3 4">BRFM 1820</strain>
    </source>
</reference>
<evidence type="ECO:0000313" key="4">
    <source>
        <dbReference type="Proteomes" id="UP000256964"/>
    </source>
</evidence>
<feature type="region of interest" description="Disordered" evidence="1">
    <location>
        <begin position="122"/>
        <end position="142"/>
    </location>
</feature>
<evidence type="ECO:0000256" key="2">
    <source>
        <dbReference type="SAM" id="SignalP"/>
    </source>
</evidence>
<feature type="chain" id="PRO_5017050867" description="Secreted protein" evidence="2">
    <location>
        <begin position="17"/>
        <end position="197"/>
    </location>
</feature>
<dbReference type="Proteomes" id="UP000256964">
    <property type="component" value="Unassembled WGS sequence"/>
</dbReference>
<sequence length="197" mass="21738">MWMVRVTCMLLGVASGQRETSGTRTGGDDRRSSCGGQRAWCRNRRLFALQQHRQHAVVGVARLPTYTYASPTSSPTCLHRGTAVVGHNAAADSDRRYCIRVHPKNECVVPLFRSPEVPINRSSSFRSNGGARRRSAAPTRSMWSRRWQCAPTGPPSRIHRLLSKGRSLKATTTALGLTCCMHAARLPTFSSSKPHPN</sequence>
<dbReference type="AlphaFoldDB" id="A0A371DBH4"/>
<accession>A0A371DBH4</accession>
<keyword evidence="2" id="KW-0732">Signal</keyword>
<evidence type="ECO:0000256" key="1">
    <source>
        <dbReference type="SAM" id="MobiDB-lite"/>
    </source>
</evidence>
<dbReference type="EMBL" id="KZ857402">
    <property type="protein sequence ID" value="RDX49883.1"/>
    <property type="molecule type" value="Genomic_DNA"/>
</dbReference>
<keyword evidence="4" id="KW-1185">Reference proteome</keyword>
<evidence type="ECO:0000313" key="3">
    <source>
        <dbReference type="EMBL" id="RDX49883.1"/>
    </source>
</evidence>
<proteinExistence type="predicted"/>
<gene>
    <name evidence="3" type="ORF">OH76DRAFT_493706</name>
</gene>
<protein>
    <recommendedName>
        <fullName evidence="5">Secreted protein</fullName>
    </recommendedName>
</protein>
<name>A0A371DBH4_9APHY</name>
<feature type="signal peptide" evidence="2">
    <location>
        <begin position="1"/>
        <end position="16"/>
    </location>
</feature>